<feature type="compositionally biased region" description="Polar residues" evidence="1">
    <location>
        <begin position="569"/>
        <end position="589"/>
    </location>
</feature>
<evidence type="ECO:0000256" key="1">
    <source>
        <dbReference type="SAM" id="MobiDB-lite"/>
    </source>
</evidence>
<dbReference type="RefSeq" id="XP_013356338.1">
    <property type="nucleotide sequence ID" value="XM_013500884.1"/>
</dbReference>
<keyword evidence="3" id="KW-1185">Reference proteome</keyword>
<feature type="compositionally biased region" description="Polar residues" evidence="1">
    <location>
        <begin position="636"/>
        <end position="656"/>
    </location>
</feature>
<dbReference type="InterPro" id="IPR013783">
    <property type="entry name" value="Ig-like_fold"/>
</dbReference>
<feature type="region of interest" description="Disordered" evidence="1">
    <location>
        <begin position="955"/>
        <end position="989"/>
    </location>
</feature>
<dbReference type="PANTHER" id="PTHR46500:SF1">
    <property type="entry name" value="CILIA- AND FLAGELLA-ASSOCIATED PROTEIN 221"/>
    <property type="match status" value="1"/>
</dbReference>
<proteinExistence type="predicted"/>
<feature type="region of interest" description="Disordered" evidence="1">
    <location>
        <begin position="631"/>
        <end position="674"/>
    </location>
</feature>
<feature type="region of interest" description="Disordered" evidence="1">
    <location>
        <begin position="444"/>
        <end position="472"/>
    </location>
</feature>
<reference evidence="2" key="1">
    <citation type="submission" date="2013-10" db="EMBL/GenBank/DDBJ databases">
        <title>Genomic analysis of the causative agents of coccidiosis in chickens.</title>
        <authorList>
            <person name="Reid A.J."/>
            <person name="Blake D."/>
            <person name="Billington K."/>
            <person name="Browne H."/>
            <person name="Dunn M."/>
            <person name="Hung S."/>
            <person name="Kawahara F."/>
            <person name="Miranda-Saavedra D."/>
            <person name="Mourier T."/>
            <person name="Nagra H."/>
            <person name="Otto T.D."/>
            <person name="Rawlings N."/>
            <person name="Sanchez A."/>
            <person name="Sanders M."/>
            <person name="Subramaniam C."/>
            <person name="Tay Y."/>
            <person name="Dear P."/>
            <person name="Doerig C."/>
            <person name="Gruber A."/>
            <person name="Parkinson J."/>
            <person name="Shirley M."/>
            <person name="Wan K.L."/>
            <person name="Berriman M."/>
            <person name="Tomley F."/>
            <person name="Pain A."/>
        </authorList>
    </citation>
    <scope>NUCLEOTIDE SEQUENCE [LARGE SCALE GENOMIC DNA]</scope>
    <source>
        <strain evidence="2">Houghton</strain>
    </source>
</reference>
<accession>U6K6Z3</accession>
<dbReference type="EMBL" id="HG685655">
    <property type="protein sequence ID" value="CDJ33775.1"/>
    <property type="molecule type" value="Genomic_DNA"/>
</dbReference>
<evidence type="ECO:0000313" key="2">
    <source>
        <dbReference type="EMBL" id="CDJ33775.1"/>
    </source>
</evidence>
<feature type="region of interest" description="Disordered" evidence="1">
    <location>
        <begin position="829"/>
        <end position="851"/>
    </location>
</feature>
<feature type="region of interest" description="Disordered" evidence="1">
    <location>
        <begin position="1"/>
        <end position="21"/>
    </location>
</feature>
<dbReference type="GO" id="GO:0044458">
    <property type="term" value="P:motile cilium assembly"/>
    <property type="evidence" value="ECO:0007669"/>
    <property type="project" value="TreeGrafter"/>
</dbReference>
<dbReference type="GeneID" id="25383137"/>
<dbReference type="InterPro" id="IPR029676">
    <property type="entry name" value="CFAP221"/>
</dbReference>
<feature type="compositionally biased region" description="Basic and acidic residues" evidence="1">
    <location>
        <begin position="657"/>
        <end position="667"/>
    </location>
</feature>
<feature type="compositionally biased region" description="Basic residues" evidence="1">
    <location>
        <begin position="448"/>
        <end position="457"/>
    </location>
</feature>
<dbReference type="Proteomes" id="UP000030744">
    <property type="component" value="Unassembled WGS sequence"/>
</dbReference>
<dbReference type="Gene3D" id="2.60.40.10">
    <property type="entry name" value="Immunoglobulins"/>
    <property type="match status" value="1"/>
</dbReference>
<dbReference type="GO" id="GO:0097729">
    <property type="term" value="C:9+2 motile cilium"/>
    <property type="evidence" value="ECO:0007669"/>
    <property type="project" value="TreeGrafter"/>
</dbReference>
<protein>
    <recommendedName>
        <fullName evidence="4">Abnormal spindle-like microcephaly-associated protein ASH domain-containing protein</fullName>
    </recommendedName>
</protein>
<dbReference type="PANTHER" id="PTHR46500">
    <property type="entry name" value="CILIA- AND FLAGELLA-ASSOCIATED PROTEIN 221"/>
    <property type="match status" value="1"/>
</dbReference>
<organism evidence="2 3">
    <name type="scientific">Eimeria mitis</name>
    <dbReference type="NCBI Taxonomy" id="44415"/>
    <lineage>
        <taxon>Eukaryota</taxon>
        <taxon>Sar</taxon>
        <taxon>Alveolata</taxon>
        <taxon>Apicomplexa</taxon>
        <taxon>Conoidasida</taxon>
        <taxon>Coccidia</taxon>
        <taxon>Eucoccidiorida</taxon>
        <taxon>Eimeriorina</taxon>
        <taxon>Eimeriidae</taxon>
        <taxon>Eimeria</taxon>
    </lineage>
</organism>
<evidence type="ECO:0000313" key="3">
    <source>
        <dbReference type="Proteomes" id="UP000030744"/>
    </source>
</evidence>
<dbReference type="OrthoDB" id="346014at2759"/>
<dbReference type="AlphaFoldDB" id="U6K6Z3"/>
<gene>
    <name evidence="2" type="ORF">EMH_0088560</name>
</gene>
<feature type="region of interest" description="Disordered" evidence="1">
    <location>
        <begin position="567"/>
        <end position="589"/>
    </location>
</feature>
<dbReference type="VEuPathDB" id="ToxoDB:EMH_0088560"/>
<name>U6K6Z3_9EIME</name>
<sequence>MATSSSDSDAPPHIPGDENPTKFRILRKSSLQIRDNARSHINKPYPPISDTLSAGTREVQRFNRQQPIPVTEATGKLYKGDANDATRNQEELSLAFSLEDSNCILRATPEWLEFQLDGSDPSSLQAVTPLRQEVVLQNVSNYTVSFVVLPPTSKAFSVSCPQKKLFLSAGMQQRVQISFSPDVCAPQSDFIKVVVSAHSLEDMTSACNRKERGKGSRSQESLFLKRIHLRAVVRCRVKEENLVATPIIESNGKHEWQKYEEFLPFSMITCLDFGSTKVGALKQRRLVLPAALWTPVEFTVELTKKTNAFSVKPLKGIIGPRDHVSLWLQFAPRLYAEYTENLLVFLGPNSNPHQVTLIGNGVPLQIEGQTCRSCEALESRPQLDPSTGCENDCSTAKQAKQINSAQQLGECTDCSLNVNNEGDQLNLETCEELPANECSLNLTENRTRHPPIPHRPKLPSNRRESAARGANNVVTATNVAKRLDSSKYGDSTISKQHLDERWADLVAVLRAQKLGTQTVKGGTLPSDGAVQKIQLKRAEEVQRMLRLLQVQDRNRFSCTFAGAPVAPSRITTQNTPDFTSSSQDKGTTLRQQWRSELTIRFQQAAAAVVLRTRMVKRLEAIRSWIRSHSLREETEQGQLQDKYNQNNQSKCLSSSQHRQEKHLEKRSPQAVSTHVDTAQQCEKSINGVSKYQGNVAPPSLGGAEASTTWKSVEIPAGVHGQDSRIFGDESRWRVKLVPPRLVLSADGNGEWEWLNIPGPEFWGKENLNVAELFTCMQHNAPMSPLSKRDVDIFRLKEEDVVTCTGGLEVTDTDLLQSLLEATPPLIDDKSWVRSMPTSNQASDDGKASATMKSSCQGMNETLNNVALFPPEDPNGLAKLAWRFVASVAPYSSACMQLPPIVETDFAYTFLQAASQAKANHAENNILPPFAEIPPLRFNLSELSSVAAGTIWPPGAHQRSIQASPGNLDEQGGENRRESTGMNALEPSVEKETHELALEECVDRAEALRRDSKVLTNIWGLARCEQLELLSGINNTLPQEFQIPYL</sequence>
<evidence type="ECO:0008006" key="4">
    <source>
        <dbReference type="Google" id="ProtNLM"/>
    </source>
</evidence>
<reference evidence="2" key="2">
    <citation type="submission" date="2013-10" db="EMBL/GenBank/DDBJ databases">
        <authorList>
            <person name="Aslett M."/>
        </authorList>
    </citation>
    <scope>NUCLEOTIDE SEQUENCE [LARGE SCALE GENOMIC DNA]</scope>
    <source>
        <strain evidence="2">Houghton</strain>
    </source>
</reference>
<dbReference type="GO" id="GO:0003341">
    <property type="term" value="P:cilium movement"/>
    <property type="evidence" value="ECO:0007669"/>
    <property type="project" value="InterPro"/>
</dbReference>